<evidence type="ECO:0000256" key="1">
    <source>
        <dbReference type="ARBA" id="ARBA00003795"/>
    </source>
</evidence>
<dbReference type="STRING" id="1277257.G293_04050"/>
<dbReference type="GO" id="GO:1990904">
    <property type="term" value="C:ribonucleoprotein complex"/>
    <property type="evidence" value="ECO:0007669"/>
    <property type="project" value="UniProtKB-KW"/>
</dbReference>
<organism evidence="7 8">
    <name type="scientific">Candidatus Liberibacter africanus PTSAPSY</name>
    <dbReference type="NCBI Taxonomy" id="1277257"/>
    <lineage>
        <taxon>Bacteria</taxon>
        <taxon>Pseudomonadati</taxon>
        <taxon>Pseudomonadota</taxon>
        <taxon>Alphaproteobacteria</taxon>
        <taxon>Hyphomicrobiales</taxon>
        <taxon>Rhizobiaceae</taxon>
        <taxon>Liberibacter</taxon>
    </lineage>
</organism>
<dbReference type="Proteomes" id="UP000035503">
    <property type="component" value="Chromosome"/>
</dbReference>
<protein>
    <recommendedName>
        <fullName evidence="6">50S ribosomal protein L31</fullName>
    </recommendedName>
</protein>
<proteinExistence type="inferred from homology"/>
<evidence type="ECO:0000256" key="3">
    <source>
        <dbReference type="ARBA" id="ARBA00011838"/>
    </source>
</evidence>
<gene>
    <name evidence="7" type="ORF">G293_04050</name>
</gene>
<dbReference type="Gene3D" id="4.10.830.30">
    <property type="entry name" value="Ribosomal protein L31"/>
    <property type="match status" value="1"/>
</dbReference>
<dbReference type="AlphaFoldDB" id="A0A0G3I3K9"/>
<dbReference type="Pfam" id="PF01197">
    <property type="entry name" value="Ribosomal_L31"/>
    <property type="match status" value="1"/>
</dbReference>
<comment type="similarity">
    <text evidence="2">Belongs to the bacterial ribosomal protein bL31 family. Type A subfamily.</text>
</comment>
<dbReference type="KEGG" id="lau:G293_04050"/>
<evidence type="ECO:0000256" key="5">
    <source>
        <dbReference type="ARBA" id="ARBA00023274"/>
    </source>
</evidence>
<evidence type="ECO:0000313" key="7">
    <source>
        <dbReference type="EMBL" id="AKK20434.1"/>
    </source>
</evidence>
<dbReference type="InterPro" id="IPR042105">
    <property type="entry name" value="Ribosomal_bL31_sf"/>
</dbReference>
<name>A0A0G3I3K9_LIBAF</name>
<evidence type="ECO:0000313" key="8">
    <source>
        <dbReference type="Proteomes" id="UP000035503"/>
    </source>
</evidence>
<evidence type="ECO:0000256" key="2">
    <source>
        <dbReference type="ARBA" id="ARBA00009296"/>
    </source>
</evidence>
<dbReference type="InterPro" id="IPR034704">
    <property type="entry name" value="Ribosomal_bL28/bL31-like_sf"/>
</dbReference>
<dbReference type="OrthoDB" id="9803251at2"/>
<dbReference type="GO" id="GO:0006412">
    <property type="term" value="P:translation"/>
    <property type="evidence" value="ECO:0007669"/>
    <property type="project" value="InterPro"/>
</dbReference>
<dbReference type="RefSeq" id="WP_047264414.1">
    <property type="nucleotide sequence ID" value="NZ_CP004021.1"/>
</dbReference>
<dbReference type="GO" id="GO:0003735">
    <property type="term" value="F:structural constituent of ribosome"/>
    <property type="evidence" value="ECO:0007669"/>
    <property type="project" value="InterPro"/>
</dbReference>
<dbReference type="NCBIfam" id="TIGR00105">
    <property type="entry name" value="L31"/>
    <property type="match status" value="1"/>
</dbReference>
<dbReference type="InterPro" id="IPR002150">
    <property type="entry name" value="Ribosomal_bL31"/>
</dbReference>
<comment type="function">
    <text evidence="1">Binds the 23S rRNA.</text>
</comment>
<evidence type="ECO:0000256" key="4">
    <source>
        <dbReference type="ARBA" id="ARBA00022980"/>
    </source>
</evidence>
<dbReference type="NCBIfam" id="NF001809">
    <property type="entry name" value="PRK00528.1"/>
    <property type="match status" value="1"/>
</dbReference>
<dbReference type="EMBL" id="CP004021">
    <property type="protein sequence ID" value="AKK20434.1"/>
    <property type="molecule type" value="Genomic_DNA"/>
</dbReference>
<sequence>MKKNIHPETHFITVVMTDGTQYKTRSTWKSEGAVMKLEIDPLSHSAWIGGKQKITDRGGQVSKFKKRFAGLSIE</sequence>
<dbReference type="PATRIC" id="fig|1277257.4.peg.871"/>
<keyword evidence="4 6" id="KW-0689">Ribosomal protein</keyword>
<reference evidence="7 8" key="1">
    <citation type="journal article" date="2015" name="Genome Announc.">
        <title>Complete Genome Sequence of 'Candidatus Liberibacter africanus,' a Bacterium Associated with Citrus Huanglongbing.</title>
        <authorList>
            <person name="Lin H."/>
            <person name="Pietersen G."/>
            <person name="Han C."/>
            <person name="Read D.A."/>
            <person name="Lou B."/>
            <person name="Gupta G."/>
            <person name="Civerolo E.L."/>
        </authorList>
    </citation>
    <scope>NUCLEOTIDE SEQUENCE [LARGE SCALE GENOMIC DNA]</scope>
    <source>
        <strain evidence="7 8">PTSAPSY</strain>
    </source>
</reference>
<keyword evidence="8" id="KW-1185">Reference proteome</keyword>
<keyword evidence="5 6" id="KW-0687">Ribonucleoprotein</keyword>
<dbReference type="SUPFAM" id="SSF143800">
    <property type="entry name" value="L28p-like"/>
    <property type="match status" value="1"/>
</dbReference>
<dbReference type="PRINTS" id="PR01249">
    <property type="entry name" value="RIBOSOMALL31"/>
</dbReference>
<comment type="subunit">
    <text evidence="3">Part of the 50S ribosomal subunit.</text>
</comment>
<evidence type="ECO:0000256" key="6">
    <source>
        <dbReference type="RuleBase" id="RU000564"/>
    </source>
</evidence>
<dbReference type="GO" id="GO:0005840">
    <property type="term" value="C:ribosome"/>
    <property type="evidence" value="ECO:0007669"/>
    <property type="project" value="UniProtKB-KW"/>
</dbReference>
<accession>A0A0G3I3K9</accession>